<evidence type="ECO:0000313" key="1">
    <source>
        <dbReference type="EMBL" id="ACV12885.1"/>
    </source>
</evidence>
<dbReference type="eggNOG" id="arCOG00717">
    <property type="taxonomic scope" value="Archaea"/>
</dbReference>
<keyword evidence="2" id="KW-1185">Reference proteome</keyword>
<dbReference type="Pfam" id="PF11848">
    <property type="entry name" value="DUF3368"/>
    <property type="match status" value="1"/>
</dbReference>
<dbReference type="KEGG" id="hut:Huta_2724"/>
<organism evidence="1 2">
    <name type="scientific">Halorhabdus utahensis (strain DSM 12940 / JCM 11049 / AX-2)</name>
    <dbReference type="NCBI Taxonomy" id="519442"/>
    <lineage>
        <taxon>Archaea</taxon>
        <taxon>Methanobacteriati</taxon>
        <taxon>Methanobacteriota</taxon>
        <taxon>Stenosarchaea group</taxon>
        <taxon>Halobacteria</taxon>
        <taxon>Halobacteriales</taxon>
        <taxon>Haloarculaceae</taxon>
        <taxon>Halorhabdus</taxon>
    </lineage>
</organism>
<accession>C7NQF9</accession>
<dbReference type="STRING" id="519442.Huta_2724"/>
<sequence>MTRIYVGPGPLVDLGTVGETTLLRAFDGEIVIPEAVAEHVSTEPAKTNMEKLIADGVATREAAETEFEAQATGMLGVEAPVVESRLLEPVLAATDDPSDDPRDDDPTIGLVTDDRRLRTVAAGLGATVTGTFGVVVRAASEDKYLKTTQAKRIVRRIDSHGLHLTGELRAQAVGGL</sequence>
<gene>
    <name evidence="1" type="ordered locus">Huta_2724</name>
</gene>
<dbReference type="HOGENOM" id="CLU_1551780_0_0_2"/>
<reference evidence="1 2" key="1">
    <citation type="journal article" date="2009" name="Stand. Genomic Sci.">
        <title>Complete genome sequence of Halorhabdus utahensis type strain (AX-2).</title>
        <authorList>
            <person name="Anderson I."/>
            <person name="Tindall B.J."/>
            <person name="Pomrenke H."/>
            <person name="Goker M."/>
            <person name="Lapidus A."/>
            <person name="Nolan M."/>
            <person name="Copeland A."/>
            <person name="Glavina Del Rio T."/>
            <person name="Chen F."/>
            <person name="Tice H."/>
            <person name="Cheng J.F."/>
            <person name="Lucas S."/>
            <person name="Chertkov O."/>
            <person name="Bruce D."/>
            <person name="Brettin T."/>
            <person name="Detter J.C."/>
            <person name="Han C."/>
            <person name="Goodwin L."/>
            <person name="Land M."/>
            <person name="Hauser L."/>
            <person name="Chang Y.J."/>
            <person name="Jeffries C.D."/>
            <person name="Pitluck S."/>
            <person name="Pati A."/>
            <person name="Mavromatis K."/>
            <person name="Ivanova N."/>
            <person name="Ovchinnikova G."/>
            <person name="Chen A."/>
            <person name="Palaniappan K."/>
            <person name="Chain P."/>
            <person name="Rohde M."/>
            <person name="Bristow J."/>
            <person name="Eisen J.A."/>
            <person name="Markowitz V."/>
            <person name="Hugenholtz P."/>
            <person name="Kyrpides N.C."/>
            <person name="Klenk H.P."/>
        </authorList>
    </citation>
    <scope>NUCLEOTIDE SEQUENCE [LARGE SCALE GENOMIC DNA]</scope>
    <source>
        <strain evidence="2">DSM 12940 / JCM 11049 / AX-2</strain>
    </source>
</reference>
<proteinExistence type="predicted"/>
<evidence type="ECO:0000313" key="2">
    <source>
        <dbReference type="Proteomes" id="UP000002071"/>
    </source>
</evidence>
<name>C7NQF9_HALUD</name>
<dbReference type="Proteomes" id="UP000002071">
    <property type="component" value="Chromosome"/>
</dbReference>
<evidence type="ECO:0008006" key="3">
    <source>
        <dbReference type="Google" id="ProtNLM"/>
    </source>
</evidence>
<dbReference type="RefSeq" id="WP_015790447.1">
    <property type="nucleotide sequence ID" value="NC_013158.1"/>
</dbReference>
<dbReference type="GeneID" id="8385029"/>
<dbReference type="InterPro" id="IPR021799">
    <property type="entry name" value="PIN-like_prokaryotic"/>
</dbReference>
<dbReference type="AlphaFoldDB" id="C7NQF9"/>
<protein>
    <recommendedName>
        <fullName evidence="3">Nucleic acid-binding protein contains PIN domain-like protein</fullName>
    </recommendedName>
</protein>
<dbReference type="EMBL" id="CP001687">
    <property type="protein sequence ID" value="ACV12885.1"/>
    <property type="molecule type" value="Genomic_DNA"/>
</dbReference>
<dbReference type="OrthoDB" id="328022at2157"/>